<evidence type="ECO:0000256" key="2">
    <source>
        <dbReference type="ARBA" id="ARBA00023277"/>
    </source>
</evidence>
<dbReference type="Pfam" id="PF01182">
    <property type="entry name" value="Glucosamine_iso"/>
    <property type="match status" value="1"/>
</dbReference>
<comment type="caution">
    <text evidence="5">The sequence shown here is derived from an EMBL/GenBank/DDBJ whole genome shotgun (WGS) entry which is preliminary data.</text>
</comment>
<dbReference type="RefSeq" id="WP_216520470.1">
    <property type="nucleotide sequence ID" value="NZ_JAHLPM010000011.1"/>
</dbReference>
<comment type="catalytic activity">
    <reaction evidence="3">
        <text>alpha-D-glucosamine 6-phosphate + H2O = beta-D-fructose 6-phosphate + NH4(+)</text>
        <dbReference type="Rhea" id="RHEA:12172"/>
        <dbReference type="ChEBI" id="CHEBI:15377"/>
        <dbReference type="ChEBI" id="CHEBI:28938"/>
        <dbReference type="ChEBI" id="CHEBI:57634"/>
        <dbReference type="ChEBI" id="CHEBI:75989"/>
        <dbReference type="EC" id="3.5.99.6"/>
    </reaction>
</comment>
<dbReference type="PANTHER" id="PTHR11280:SF5">
    <property type="entry name" value="GLUCOSAMINE-6-PHOSPHATE ISOMERASE"/>
    <property type="match status" value="1"/>
</dbReference>
<dbReference type="InterPro" id="IPR006148">
    <property type="entry name" value="Glc/Gal-6P_isomerase"/>
</dbReference>
<dbReference type="EMBL" id="JAHLPM010000011">
    <property type="protein sequence ID" value="MBU5438946.1"/>
    <property type="molecule type" value="Genomic_DNA"/>
</dbReference>
<protein>
    <recommendedName>
        <fullName evidence="3">Glucosamine-6-phosphate deaminase</fullName>
        <ecNumber evidence="3">3.5.99.6</ecNumber>
    </recommendedName>
    <alternativeName>
        <fullName evidence="3">GlcN6P deaminase</fullName>
        <shortName evidence="3">GNPDA</shortName>
    </alternativeName>
    <alternativeName>
        <fullName evidence="3">Glucosamine-6-phosphate isomerase</fullName>
    </alternativeName>
</protein>
<gene>
    <name evidence="3 5" type="primary">nagB</name>
    <name evidence="5" type="ORF">KQI42_13040</name>
</gene>
<dbReference type="CDD" id="cd01399">
    <property type="entry name" value="GlcN6P_deaminase"/>
    <property type="match status" value="1"/>
</dbReference>
<dbReference type="HAMAP" id="MF_01241">
    <property type="entry name" value="GlcN6P_deamin"/>
    <property type="match status" value="1"/>
</dbReference>
<evidence type="ECO:0000313" key="5">
    <source>
        <dbReference type="EMBL" id="MBU5438946.1"/>
    </source>
</evidence>
<dbReference type="Proteomes" id="UP000749471">
    <property type="component" value="Unassembled WGS sequence"/>
</dbReference>
<evidence type="ECO:0000313" key="6">
    <source>
        <dbReference type="Proteomes" id="UP000749471"/>
    </source>
</evidence>
<feature type="active site" description="For ring-opening step" evidence="3">
    <location>
        <position position="143"/>
    </location>
</feature>
<evidence type="ECO:0000256" key="1">
    <source>
        <dbReference type="ARBA" id="ARBA00022801"/>
    </source>
</evidence>
<keyword evidence="6" id="KW-1185">Reference proteome</keyword>
<comment type="caution">
    <text evidence="3">Lacks conserved residue(s) required for the propagation of feature annotation.</text>
</comment>
<comment type="pathway">
    <text evidence="3">Amino-sugar metabolism; N-acetylneuraminate degradation; D-fructose 6-phosphate from N-acetylneuraminate: step 5/5.</text>
</comment>
<dbReference type="InterPro" id="IPR004547">
    <property type="entry name" value="Glucosamine6P_isomerase"/>
</dbReference>
<evidence type="ECO:0000259" key="4">
    <source>
        <dbReference type="Pfam" id="PF01182"/>
    </source>
</evidence>
<dbReference type="InterPro" id="IPR018321">
    <property type="entry name" value="Glucosamine6P_isomerase_CS"/>
</dbReference>
<comment type="function">
    <text evidence="3">Catalyzes the reversible isomerization-deamination of glucosamine 6-phosphate (GlcN6P) to form fructose 6-phosphate (Fru6P) and ammonium ion.</text>
</comment>
<feature type="active site" description="For ring-opening step" evidence="3">
    <location>
        <position position="136"/>
    </location>
</feature>
<dbReference type="PANTHER" id="PTHR11280">
    <property type="entry name" value="GLUCOSAMINE-6-PHOSPHATE ISOMERASE"/>
    <property type="match status" value="1"/>
</dbReference>
<accession>A0ABS6E7P9</accession>
<keyword evidence="2 3" id="KW-0119">Carbohydrate metabolism</keyword>
<proteinExistence type="inferred from homology"/>
<dbReference type="PROSITE" id="PS01161">
    <property type="entry name" value="GLC_GALNAC_ISOMERASE"/>
    <property type="match status" value="1"/>
</dbReference>
<sequence>MKILVEKDYDMMSKAAGQIIKEEIAKKPNIVLGLATGSTPEGMYKELIRMHKEEELDFSKVVTFNLDEYVGLDGDHPNSYRYFMNDIFFNHININIKNTHVPNGKAEDLGQYCKTYDEIIQEAGGVDIQILGIGENGHVAFNEPDEALSVGTSIVKLTESTIQANSRFFDSIEDVPKTAITMGIGSILKAKKIILLANGKNKAKAIKELLKGDKVSTQMPASFLLLHPDVTIIVDEDAYKG</sequence>
<feature type="active site" description="Proton acceptor; for enolization step" evidence="3">
    <location>
        <position position="67"/>
    </location>
</feature>
<dbReference type="NCBIfam" id="TIGR00502">
    <property type="entry name" value="nagB"/>
    <property type="match status" value="1"/>
</dbReference>
<dbReference type="EC" id="3.5.99.6" evidence="3"/>
<feature type="domain" description="Glucosamine/galactosamine-6-phosphate isomerase" evidence="4">
    <location>
        <begin position="16"/>
        <end position="224"/>
    </location>
</feature>
<comment type="similarity">
    <text evidence="3">Belongs to the glucosamine/galactosamine-6-phosphate isomerase family. NagB subfamily.</text>
</comment>
<evidence type="ECO:0000256" key="3">
    <source>
        <dbReference type="HAMAP-Rule" id="MF_01241"/>
    </source>
</evidence>
<dbReference type="GO" id="GO:0004342">
    <property type="term" value="F:glucosamine-6-phosphate deaminase activity"/>
    <property type="evidence" value="ECO:0007669"/>
    <property type="project" value="UniProtKB-EC"/>
</dbReference>
<keyword evidence="1 3" id="KW-0378">Hydrolase</keyword>
<name>A0ABS6E7P9_9FIRM</name>
<feature type="active site" description="Proton acceptor; for ring-opening step" evidence="3">
    <location>
        <position position="138"/>
    </location>
</feature>
<organism evidence="5 6">
    <name type="scientific">Tissierella simiarum</name>
    <dbReference type="NCBI Taxonomy" id="2841534"/>
    <lineage>
        <taxon>Bacteria</taxon>
        <taxon>Bacillati</taxon>
        <taxon>Bacillota</taxon>
        <taxon>Tissierellia</taxon>
        <taxon>Tissierellales</taxon>
        <taxon>Tissierellaceae</taxon>
        <taxon>Tissierella</taxon>
    </lineage>
</organism>
<reference evidence="5 6" key="1">
    <citation type="submission" date="2021-06" db="EMBL/GenBank/DDBJ databases">
        <authorList>
            <person name="Sun Q."/>
            <person name="Li D."/>
        </authorList>
    </citation>
    <scope>NUCLEOTIDE SEQUENCE [LARGE SCALE GENOMIC DNA]</scope>
    <source>
        <strain evidence="5 6">MSJ-40</strain>
    </source>
</reference>